<organism evidence="1">
    <name type="scientific">Arion vulgaris</name>
    <dbReference type="NCBI Taxonomy" id="1028688"/>
    <lineage>
        <taxon>Eukaryota</taxon>
        <taxon>Metazoa</taxon>
        <taxon>Spiralia</taxon>
        <taxon>Lophotrochozoa</taxon>
        <taxon>Mollusca</taxon>
        <taxon>Gastropoda</taxon>
        <taxon>Heterobranchia</taxon>
        <taxon>Euthyneura</taxon>
        <taxon>Panpulmonata</taxon>
        <taxon>Eupulmonata</taxon>
        <taxon>Stylommatophora</taxon>
        <taxon>Helicina</taxon>
        <taxon>Arionoidea</taxon>
        <taxon>Arionidae</taxon>
        <taxon>Arion</taxon>
    </lineage>
</organism>
<dbReference type="AlphaFoldDB" id="A0A0B7BGT9"/>
<evidence type="ECO:0000313" key="1">
    <source>
        <dbReference type="EMBL" id="CEK92539.1"/>
    </source>
</evidence>
<feature type="non-terminal residue" evidence="1">
    <location>
        <position position="1"/>
    </location>
</feature>
<protein>
    <submittedName>
        <fullName evidence="1">Uncharacterized protein</fullName>
    </submittedName>
</protein>
<dbReference type="EMBL" id="HACG01045674">
    <property type="protein sequence ID" value="CEK92539.1"/>
    <property type="molecule type" value="Transcribed_RNA"/>
</dbReference>
<accession>A0A0B7BGT9</accession>
<gene>
    <name evidence="1" type="primary">ORF188869</name>
</gene>
<sequence length="49" mass="5673">PSWDKGFSCPTILLLYIPTNTLPPHRINGFPIDPYPLRQTSVQGHHMEW</sequence>
<proteinExistence type="predicted"/>
<name>A0A0B7BGT9_9EUPU</name>
<reference evidence="1" key="1">
    <citation type="submission" date="2014-12" db="EMBL/GenBank/DDBJ databases">
        <title>Insight into the proteome of Arion vulgaris.</title>
        <authorList>
            <person name="Aradska J."/>
            <person name="Bulat T."/>
            <person name="Smidak R."/>
            <person name="Sarate P."/>
            <person name="Gangsoo J."/>
            <person name="Sialana F."/>
            <person name="Bilban M."/>
            <person name="Lubec G."/>
        </authorList>
    </citation>
    <scope>NUCLEOTIDE SEQUENCE</scope>
    <source>
        <tissue evidence="1">Skin</tissue>
    </source>
</reference>